<protein>
    <submittedName>
        <fullName evidence="2">Uncharacterized protein</fullName>
    </submittedName>
</protein>
<evidence type="ECO:0000256" key="1">
    <source>
        <dbReference type="SAM" id="MobiDB-lite"/>
    </source>
</evidence>
<feature type="region of interest" description="Disordered" evidence="1">
    <location>
        <begin position="1"/>
        <end position="38"/>
    </location>
</feature>
<proteinExistence type="predicted"/>
<comment type="caution">
    <text evidence="2">The sequence shown here is derived from an EMBL/GenBank/DDBJ whole genome shotgun (WGS) entry which is preliminary data.</text>
</comment>
<name>A0AAD8SBA7_LOLMU</name>
<gene>
    <name evidence="2" type="ORF">QYE76_065640</name>
</gene>
<evidence type="ECO:0000313" key="3">
    <source>
        <dbReference type="Proteomes" id="UP001231189"/>
    </source>
</evidence>
<dbReference type="AlphaFoldDB" id="A0AAD8SBA7"/>
<accession>A0AAD8SBA7</accession>
<dbReference type="EMBL" id="JAUUTY010000004">
    <property type="protein sequence ID" value="KAK1647835.1"/>
    <property type="molecule type" value="Genomic_DNA"/>
</dbReference>
<feature type="compositionally biased region" description="Basic and acidic residues" evidence="1">
    <location>
        <begin position="1"/>
        <end position="23"/>
    </location>
</feature>
<sequence>MPKGGMAKDGDKSGDPSDADKAAAKSSSSGQARSLALPRCGREASGVSSTQWPVDVYSRFFSCRQCWASKAEARHLWDIIDTGVGEYDNDRSAMEAILCAVPAEMIPALAVKETAKEAWDAIKTIRVGAARVRDCKAQNLRT</sequence>
<dbReference type="Proteomes" id="UP001231189">
    <property type="component" value="Unassembled WGS sequence"/>
</dbReference>
<reference evidence="2" key="1">
    <citation type="submission" date="2023-07" db="EMBL/GenBank/DDBJ databases">
        <title>A chromosome-level genome assembly of Lolium multiflorum.</title>
        <authorList>
            <person name="Chen Y."/>
            <person name="Copetti D."/>
            <person name="Kolliker R."/>
            <person name="Studer B."/>
        </authorList>
    </citation>
    <scope>NUCLEOTIDE SEQUENCE</scope>
    <source>
        <strain evidence="2">02402/16</strain>
        <tissue evidence="2">Leaf</tissue>
    </source>
</reference>
<organism evidence="2 3">
    <name type="scientific">Lolium multiflorum</name>
    <name type="common">Italian ryegrass</name>
    <name type="synonym">Lolium perenne subsp. multiflorum</name>
    <dbReference type="NCBI Taxonomy" id="4521"/>
    <lineage>
        <taxon>Eukaryota</taxon>
        <taxon>Viridiplantae</taxon>
        <taxon>Streptophyta</taxon>
        <taxon>Embryophyta</taxon>
        <taxon>Tracheophyta</taxon>
        <taxon>Spermatophyta</taxon>
        <taxon>Magnoliopsida</taxon>
        <taxon>Liliopsida</taxon>
        <taxon>Poales</taxon>
        <taxon>Poaceae</taxon>
        <taxon>BOP clade</taxon>
        <taxon>Pooideae</taxon>
        <taxon>Poodae</taxon>
        <taxon>Poeae</taxon>
        <taxon>Poeae Chloroplast Group 2 (Poeae type)</taxon>
        <taxon>Loliodinae</taxon>
        <taxon>Loliinae</taxon>
        <taxon>Lolium</taxon>
    </lineage>
</organism>
<keyword evidence="3" id="KW-1185">Reference proteome</keyword>
<evidence type="ECO:0000313" key="2">
    <source>
        <dbReference type="EMBL" id="KAK1647835.1"/>
    </source>
</evidence>